<evidence type="ECO:0000313" key="5">
    <source>
        <dbReference type="EMBL" id="KAA8541177.1"/>
    </source>
</evidence>
<gene>
    <name evidence="5" type="ORF">F0562_025216</name>
</gene>
<accession>A0A5J5BHC4</accession>
<feature type="region of interest" description="Disordered" evidence="3">
    <location>
        <begin position="224"/>
        <end position="254"/>
    </location>
</feature>
<dbReference type="Pfam" id="PF11265">
    <property type="entry name" value="Med25_VWA"/>
    <property type="match status" value="1"/>
</dbReference>
<organism evidence="5 6">
    <name type="scientific">Nyssa sinensis</name>
    <dbReference type="NCBI Taxonomy" id="561372"/>
    <lineage>
        <taxon>Eukaryota</taxon>
        <taxon>Viridiplantae</taxon>
        <taxon>Streptophyta</taxon>
        <taxon>Embryophyta</taxon>
        <taxon>Tracheophyta</taxon>
        <taxon>Spermatophyta</taxon>
        <taxon>Magnoliopsida</taxon>
        <taxon>eudicotyledons</taxon>
        <taxon>Gunneridae</taxon>
        <taxon>Pentapetalae</taxon>
        <taxon>asterids</taxon>
        <taxon>Cornales</taxon>
        <taxon>Nyssaceae</taxon>
        <taxon>Nyssa</taxon>
    </lineage>
</organism>
<name>A0A5J5BHC4_9ASTE</name>
<feature type="domain" description="Mediator of RNA polymerase II transcription subunit 25 von Willebrand factor type A" evidence="4">
    <location>
        <begin position="14"/>
        <end position="83"/>
    </location>
</feature>
<protein>
    <recommendedName>
        <fullName evidence="2">Mediator of RNA polymerase II transcription subunit 25</fullName>
    </recommendedName>
</protein>
<evidence type="ECO:0000313" key="6">
    <source>
        <dbReference type="Proteomes" id="UP000325577"/>
    </source>
</evidence>
<dbReference type="GO" id="GO:0045944">
    <property type="term" value="P:positive regulation of transcription by RNA polymerase II"/>
    <property type="evidence" value="ECO:0007669"/>
    <property type="project" value="TreeGrafter"/>
</dbReference>
<sequence>MLPLLSRGFLYHIRECLLKASGWTREVNRFLQWLRHLSFGGGGFGEAGIAKVLSDALMANYNHQAAEYSINDLKNPRYLILLSEYFTEARAALNQHELKCKSMHEGLLGLELETGLMSLNPDSFSDEDAMMLQQISHEPLASQHENLAGNNPVLPNREKENIDDDEDVVIFREILNELATSEHEISAGNIPSATALLTKGKEKLEDDDDIMMLWEALSESLTSQQQFSTKDFPTTAEKVEPDAAKSKDPGAAFQQCSHVPHSTFKSIPNGQTSSNFFSSQGRFDDTKLEITPTGIVLSQKIRPGSVASVNASLLSNPPRHQMMNSTAITGIKLPEPQTIGSEYKSPQQTIWSLIVNSEKLLTTPRAQYATNGFIASAVSTISGKSKVSQPEGPQKMSSFTQRLYQTMSPTVKSESSAKTPRGAGRNTTGLLISATSNIYGNLNISQPLANHQGPIGNSQSLPLMTLGHFSGTQMAQDEHSLKRKHFDTFGQPSISYGAGTRVPMVGKSQRVQGGMESFVVSNTLCCKTLSQQATGSLPEGPPKGYIKAWEGDLTSKENGQTVFVTRLMAYSKMSTSDM</sequence>
<dbReference type="InterPro" id="IPR021419">
    <property type="entry name" value="Mediator_Med25_VWA"/>
</dbReference>
<evidence type="ECO:0000259" key="4">
    <source>
        <dbReference type="Pfam" id="PF11265"/>
    </source>
</evidence>
<keyword evidence="6" id="KW-1185">Reference proteome</keyword>
<dbReference type="AlphaFoldDB" id="A0A5J5BHC4"/>
<dbReference type="Proteomes" id="UP000325577">
    <property type="component" value="Linkage Group LG13"/>
</dbReference>
<dbReference type="PANTHER" id="PTHR12433:SF12">
    <property type="entry name" value="MEDIATOR OF RNA POLYMERASE II TRANSCRIPTION SUBUNIT 25"/>
    <property type="match status" value="1"/>
</dbReference>
<dbReference type="GO" id="GO:0005667">
    <property type="term" value="C:transcription regulator complex"/>
    <property type="evidence" value="ECO:0007669"/>
    <property type="project" value="TreeGrafter"/>
</dbReference>
<evidence type="ECO:0000256" key="3">
    <source>
        <dbReference type="SAM" id="MobiDB-lite"/>
    </source>
</evidence>
<dbReference type="OrthoDB" id="7690434at2759"/>
<proteinExistence type="inferred from homology"/>
<comment type="similarity">
    <text evidence="1">Belongs to the Mediator complex subunit 25 family.</text>
</comment>
<dbReference type="EMBL" id="CM018036">
    <property type="protein sequence ID" value="KAA8541177.1"/>
    <property type="molecule type" value="Genomic_DNA"/>
</dbReference>
<evidence type="ECO:0000256" key="1">
    <source>
        <dbReference type="ARBA" id="ARBA00009102"/>
    </source>
</evidence>
<feature type="compositionally biased region" description="Basic and acidic residues" evidence="3">
    <location>
        <begin position="237"/>
        <end position="248"/>
    </location>
</feature>
<reference evidence="5 6" key="1">
    <citation type="submission" date="2019-09" db="EMBL/GenBank/DDBJ databases">
        <title>A chromosome-level genome assembly of the Chinese tupelo Nyssa sinensis.</title>
        <authorList>
            <person name="Yang X."/>
            <person name="Kang M."/>
            <person name="Yang Y."/>
            <person name="Xiong H."/>
            <person name="Wang M."/>
            <person name="Zhang Z."/>
            <person name="Wang Z."/>
            <person name="Wu H."/>
            <person name="Ma T."/>
            <person name="Liu J."/>
            <person name="Xi Z."/>
        </authorList>
    </citation>
    <scope>NUCLEOTIDE SEQUENCE [LARGE SCALE GENOMIC DNA]</scope>
    <source>
        <strain evidence="5">J267</strain>
        <tissue evidence="5">Leaf</tissue>
    </source>
</reference>
<dbReference type="GO" id="GO:0016592">
    <property type="term" value="C:mediator complex"/>
    <property type="evidence" value="ECO:0007669"/>
    <property type="project" value="TreeGrafter"/>
</dbReference>
<dbReference type="PANTHER" id="PTHR12433">
    <property type="entry name" value="MEDIATOR OF RNA POLYMERASE II TRANSCRIPTION SUBUNIT 25"/>
    <property type="match status" value="1"/>
</dbReference>
<evidence type="ECO:0000256" key="2">
    <source>
        <dbReference type="ARBA" id="ARBA00019694"/>
    </source>
</evidence>